<evidence type="ECO:0000313" key="15">
    <source>
        <dbReference type="EMBL" id="GIX98137.1"/>
    </source>
</evidence>
<dbReference type="InterPro" id="IPR016039">
    <property type="entry name" value="Thiolase-like"/>
</dbReference>
<dbReference type="InterPro" id="IPR016035">
    <property type="entry name" value="Acyl_Trfase/lysoPLipase"/>
</dbReference>
<keyword evidence="5" id="KW-0378">Hydrolase</keyword>
<dbReference type="Pfam" id="PF21149">
    <property type="entry name" value="FAS_pseudo-KR"/>
    <property type="match status" value="1"/>
</dbReference>
<dbReference type="InterPro" id="IPR042104">
    <property type="entry name" value="PKS_dehydratase_sf"/>
</dbReference>
<dbReference type="Gene3D" id="3.40.366.10">
    <property type="entry name" value="Malonyl-Coenzyme A Acyl Carrier Protein, domain 2"/>
    <property type="match status" value="1"/>
</dbReference>
<proteinExistence type="predicted"/>
<sequence length="1631" mass="182127">MSHLTVDSIDCKNNVRLILKDGSRIRSSPVLRGRSGPRTMSSSAAWRGRFPDCDSVQELKEKLFRHKAQLTSATFPRCEDLRDVPQCCVRNLDRLDVDFFRCGYSLAHKMDPAARIHMEVTYEAIADADLAREMFQDFLQTPVHLPNREWQDLRRRNGAFCKCYDASALKESNIAIYNATSSDYGQKIDFANGVYDNISYIRTINANRATYSLDLVGPSITIDSDCSSSSAALWVAVNSIRSGKVEAAVVSGCQLQLHPGSRVLTKGDSLTAERNSSATVTAGPMCRSEAVAAIFVQKAKSARRVYATVESVKFYSKEKPPANSDVPMEERIMADTLNGVKIDANEIEYVEIDGTEASKEIPLKLMPWQDAFCKSRASPLLIGTIKSNIGHTEATSGICGVINAILCFENDCIPPNHPEDYTKCLRGPLLEGKVAVVNELRPFQTTYIPVTSIGFGGTIVEALLKKNPIEHRDSVLSTSPLPRMVLFPATTEEGVQTVFRFVQGRSDLSQEFFALLHKLSFSPPHLKPVRGFGIFDKGQNVSSQSKSMDFCIISNVCPDKRPLWFIMTGMGCQWRGMGLQPMGIDAFATSMKRSAEVLRPYGLDLFEILREDKDHLEQERNITLSIVGICAIQIALVDVLKHLGLTPDGLIGYSTGELACAYADGCLTAEQTILFAYFRGRSIDTTQLPAGGMATVGMSWEDAMNLCPEGVYPACENAGDSVTISGIKDVLQSFTLSLQEKNVFCRLVKCHGYAFHCPFIRPVSPALRSALTKIILEPRSRSKRWISSCYPESECFKPDCKEASVEYFVHNLLSPVRFKDALQKIPPNAIVVEVGPNVALLPIVRGVVGRGASYLGLMKKGTQDRGQFFLESLGRLYIDGLDPKVERLYPPMEFPVPRGTPSISDLIMWDHSRSFHVPKYNPAAGNGHVQLAWEALVSKQQKTFQDVAVEVRNLKIHKCIPISPTNATTFFVNILDSSGEFEIMESKTVVACGEIVVLEDISQEGDRETLNDSSDSCPCVPVDDIYKELELHGCECGPAFRNLIQLNVEGTFGLIQWNEKWISFLESLLTFFIVASEDTELGSPAEIACFKICPAIFKRAMVSKENGKKSSQSLPVMYDSQTHSCRCAGVEVSNVVLEHTQCFKDKPAFILEKYTFIPYESNYKPTDKIMSQLFCYLFSCNEYMKKIGTILEMDVNKFLFPMEIKTESDPKRCKEMFPENHSLLTALESFYHDLLSKENVQSDLFSTYITKVGNDVLNNILVNEEPLKIMLEIVLENSLGNLKVIELNCGFPIVLVPVCEVIAKYAFPKFKQGVLIADRPLASKEQLSLEEFGIKVLPRAEKQKKCRDADLVICSFSSGSLNDLRNLCHSLVLTVKKGGFVLLFQKCDMNGAERFLSLECGGEELPVQSRPMLEKIFREENMEMLCQITDPFGGGAYLLRMPSSIPVSNVVLEIPENDFSWVELLTRDLTELQSQRVWLVAEGSSNNAIVGLVNSLGKEPGGDRIRCFLNCEKKGDIPCFQLEHPFYKSLSAKDLTMNVWKDGRWGSFRHIPFEGKDQVKDVEDSSLQVRLSEDFYEFDWIEADVKYLPRESKKLVHVYYSSLNVPRFLATKGVVQQVVDSAVGRRTRGGR</sequence>
<dbReference type="Gene3D" id="3.10.129.110">
    <property type="entry name" value="Polyketide synthase dehydratase"/>
    <property type="match status" value="1"/>
</dbReference>
<protein>
    <recommendedName>
        <fullName evidence="2">Fatty acid synthase</fullName>
        <ecNumber evidence="1">2.3.1.85</ecNumber>
    </recommendedName>
</protein>
<evidence type="ECO:0000256" key="5">
    <source>
        <dbReference type="ARBA" id="ARBA00022801"/>
    </source>
</evidence>
<dbReference type="Pfam" id="PF02801">
    <property type="entry name" value="Ketoacyl-synt_C"/>
    <property type="match status" value="1"/>
</dbReference>
<keyword evidence="7" id="KW-0521">NADP</keyword>
<name>A0AAV4PL77_CAEEX</name>
<dbReference type="GO" id="GO:0016787">
    <property type="term" value="F:hydrolase activity"/>
    <property type="evidence" value="ECO:0007669"/>
    <property type="project" value="UniProtKB-KW"/>
</dbReference>
<dbReference type="InterPro" id="IPR001227">
    <property type="entry name" value="Ac_transferase_dom_sf"/>
</dbReference>
<dbReference type="GO" id="GO:0006633">
    <property type="term" value="P:fatty acid biosynthetic process"/>
    <property type="evidence" value="ECO:0007669"/>
    <property type="project" value="UniProtKB-KW"/>
</dbReference>
<dbReference type="Pfam" id="PF16197">
    <property type="entry name" value="KAsynt_C_assoc"/>
    <property type="match status" value="1"/>
</dbReference>
<dbReference type="Gene3D" id="3.30.70.3290">
    <property type="match status" value="1"/>
</dbReference>
<dbReference type="Pfam" id="PF00109">
    <property type="entry name" value="ketoacyl-synt"/>
    <property type="match status" value="1"/>
</dbReference>
<evidence type="ECO:0000256" key="4">
    <source>
        <dbReference type="ARBA" id="ARBA00022516"/>
    </source>
</evidence>
<evidence type="ECO:0000256" key="8">
    <source>
        <dbReference type="ARBA" id="ARBA00023002"/>
    </source>
</evidence>
<dbReference type="SUPFAM" id="SSF52151">
    <property type="entry name" value="FabD/lysophospholipase-like"/>
    <property type="match status" value="1"/>
</dbReference>
<dbReference type="Gene3D" id="3.40.50.720">
    <property type="entry name" value="NAD(P)-binding Rossmann-like Domain"/>
    <property type="match status" value="1"/>
</dbReference>
<dbReference type="Proteomes" id="UP001054945">
    <property type="component" value="Unassembled WGS sequence"/>
</dbReference>
<dbReference type="SMART" id="SM00827">
    <property type="entry name" value="PKS_AT"/>
    <property type="match status" value="1"/>
</dbReference>
<dbReference type="EMBL" id="BPLR01004869">
    <property type="protein sequence ID" value="GIX98137.1"/>
    <property type="molecule type" value="Genomic_DNA"/>
</dbReference>
<dbReference type="InterPro" id="IPR014043">
    <property type="entry name" value="Acyl_transferase_dom"/>
</dbReference>
<keyword evidence="4" id="KW-0444">Lipid biosynthesis</keyword>
<evidence type="ECO:0000256" key="2">
    <source>
        <dbReference type="ARBA" id="ARBA00018769"/>
    </source>
</evidence>
<dbReference type="InterPro" id="IPR032821">
    <property type="entry name" value="PKS_assoc"/>
</dbReference>
<keyword evidence="12" id="KW-0511">Multifunctional enzyme</keyword>
<evidence type="ECO:0000256" key="1">
    <source>
        <dbReference type="ARBA" id="ARBA00012873"/>
    </source>
</evidence>
<dbReference type="InterPro" id="IPR050091">
    <property type="entry name" value="PKS_NRPS_Biosynth_Enz"/>
</dbReference>
<dbReference type="PROSITE" id="PS52004">
    <property type="entry name" value="KS3_2"/>
    <property type="match status" value="1"/>
</dbReference>
<keyword evidence="9" id="KW-0520">NAD</keyword>
<evidence type="ECO:0000256" key="13">
    <source>
        <dbReference type="ARBA" id="ARBA00044883"/>
    </source>
</evidence>
<dbReference type="GO" id="GO:0016491">
    <property type="term" value="F:oxidoreductase activity"/>
    <property type="evidence" value="ECO:0007669"/>
    <property type="project" value="UniProtKB-KW"/>
</dbReference>
<dbReference type="Pfam" id="PF00698">
    <property type="entry name" value="Acyl_transf_1"/>
    <property type="match status" value="1"/>
</dbReference>
<dbReference type="InterPro" id="IPR029063">
    <property type="entry name" value="SAM-dependent_MTases_sf"/>
</dbReference>
<dbReference type="InterPro" id="IPR014031">
    <property type="entry name" value="Ketoacyl_synth_C"/>
</dbReference>
<dbReference type="SUPFAM" id="SSF55048">
    <property type="entry name" value="Probable ACP-binding domain of malonyl-CoA ACP transacylase"/>
    <property type="match status" value="1"/>
</dbReference>
<dbReference type="Gene3D" id="3.90.180.10">
    <property type="entry name" value="Medium-chain alcohol dehydrogenases, catalytic domain"/>
    <property type="match status" value="1"/>
</dbReference>
<keyword evidence="8" id="KW-0560">Oxidoreductase</keyword>
<keyword evidence="16" id="KW-1185">Reference proteome</keyword>
<dbReference type="GO" id="GO:0004312">
    <property type="term" value="F:fatty acid synthase activity"/>
    <property type="evidence" value="ECO:0007669"/>
    <property type="project" value="UniProtKB-EC"/>
</dbReference>
<organism evidence="15 16">
    <name type="scientific">Caerostris extrusa</name>
    <name type="common">Bark spider</name>
    <name type="synonym">Caerostris bankana</name>
    <dbReference type="NCBI Taxonomy" id="172846"/>
    <lineage>
        <taxon>Eukaryota</taxon>
        <taxon>Metazoa</taxon>
        <taxon>Ecdysozoa</taxon>
        <taxon>Arthropoda</taxon>
        <taxon>Chelicerata</taxon>
        <taxon>Arachnida</taxon>
        <taxon>Araneae</taxon>
        <taxon>Araneomorphae</taxon>
        <taxon>Entelegynae</taxon>
        <taxon>Araneoidea</taxon>
        <taxon>Araneidae</taxon>
        <taxon>Caerostris</taxon>
    </lineage>
</organism>
<evidence type="ECO:0000256" key="6">
    <source>
        <dbReference type="ARBA" id="ARBA00022832"/>
    </source>
</evidence>
<evidence type="ECO:0000259" key="14">
    <source>
        <dbReference type="PROSITE" id="PS52004"/>
    </source>
</evidence>
<dbReference type="PANTHER" id="PTHR43775:SF7">
    <property type="entry name" value="FATTY ACID SYNTHASE"/>
    <property type="match status" value="1"/>
</dbReference>
<dbReference type="SUPFAM" id="SSF53901">
    <property type="entry name" value="Thiolase-like"/>
    <property type="match status" value="1"/>
</dbReference>
<dbReference type="InterPro" id="IPR014030">
    <property type="entry name" value="Ketoacyl_synth_N"/>
</dbReference>
<dbReference type="SMART" id="SM00825">
    <property type="entry name" value="PKS_KS"/>
    <property type="match status" value="1"/>
</dbReference>
<dbReference type="InterPro" id="IPR049391">
    <property type="entry name" value="FAS_pseudo-KR"/>
</dbReference>
<keyword evidence="6" id="KW-0276">Fatty acid metabolism</keyword>
<feature type="domain" description="Ketosynthase family 3 (KS3)" evidence="14">
    <location>
        <begin position="24"/>
        <end position="466"/>
    </location>
</feature>
<dbReference type="EC" id="2.3.1.85" evidence="1"/>
<evidence type="ECO:0000256" key="7">
    <source>
        <dbReference type="ARBA" id="ARBA00022857"/>
    </source>
</evidence>
<evidence type="ECO:0000256" key="9">
    <source>
        <dbReference type="ARBA" id="ARBA00023027"/>
    </source>
</evidence>
<keyword evidence="10" id="KW-0443">Lipid metabolism</keyword>
<dbReference type="PANTHER" id="PTHR43775">
    <property type="entry name" value="FATTY ACID SYNTHASE"/>
    <property type="match status" value="1"/>
</dbReference>
<evidence type="ECO:0000313" key="16">
    <source>
        <dbReference type="Proteomes" id="UP001054945"/>
    </source>
</evidence>
<gene>
    <name evidence="15" type="primary">FASN</name>
    <name evidence="15" type="ORF">CEXT_91062</name>
</gene>
<evidence type="ECO:0000256" key="3">
    <source>
        <dbReference type="ARBA" id="ARBA00022450"/>
    </source>
</evidence>
<evidence type="ECO:0000256" key="10">
    <source>
        <dbReference type="ARBA" id="ARBA00023098"/>
    </source>
</evidence>
<dbReference type="InterPro" id="IPR020841">
    <property type="entry name" value="PKS_Beta-ketoAc_synthase_dom"/>
</dbReference>
<dbReference type="Gene3D" id="3.40.50.150">
    <property type="entry name" value="Vaccinia Virus protein VP39"/>
    <property type="match status" value="1"/>
</dbReference>
<comment type="caution">
    <text evidence="15">The sequence shown here is derived from an EMBL/GenBank/DDBJ whole genome shotgun (WGS) entry which is preliminary data.</text>
</comment>
<keyword evidence="11" id="KW-0275">Fatty acid biosynthesis</keyword>
<dbReference type="InterPro" id="IPR016036">
    <property type="entry name" value="Malonyl_transacylase_ACP-bd"/>
</dbReference>
<reference evidence="15 16" key="1">
    <citation type="submission" date="2021-06" db="EMBL/GenBank/DDBJ databases">
        <title>Caerostris extrusa draft genome.</title>
        <authorList>
            <person name="Kono N."/>
            <person name="Arakawa K."/>
        </authorList>
    </citation>
    <scope>NUCLEOTIDE SEQUENCE [LARGE SCALE GENOMIC DNA]</scope>
</reference>
<dbReference type="Gene3D" id="3.40.47.10">
    <property type="match status" value="1"/>
</dbReference>
<evidence type="ECO:0000256" key="11">
    <source>
        <dbReference type="ARBA" id="ARBA00023160"/>
    </source>
</evidence>
<evidence type="ECO:0000256" key="12">
    <source>
        <dbReference type="ARBA" id="ARBA00023268"/>
    </source>
</evidence>
<accession>A0AAV4PL77</accession>
<comment type="catalytic activity">
    <reaction evidence="13">
        <text>acetyl-CoA + n malonyl-CoA + 2n NADPH + 2n H(+) = a long-chain fatty acid + (n+1) CoA + n CO2 + 2n NADP(+).</text>
        <dbReference type="EC" id="2.3.1.85"/>
    </reaction>
</comment>
<keyword evidence="3" id="KW-0596">Phosphopantetheine</keyword>